<reference evidence="2 3" key="1">
    <citation type="journal article" date="2012" name="Science">
        <title>The Paleozoic origin of enzymatic lignin decomposition reconstructed from 31 fungal genomes.</title>
        <authorList>
            <person name="Floudas D."/>
            <person name="Binder M."/>
            <person name="Riley R."/>
            <person name="Barry K."/>
            <person name="Blanchette R.A."/>
            <person name="Henrissat B."/>
            <person name="Martinez A.T."/>
            <person name="Otillar R."/>
            <person name="Spatafora J.W."/>
            <person name="Yadav J.S."/>
            <person name="Aerts A."/>
            <person name="Benoit I."/>
            <person name="Boyd A."/>
            <person name="Carlson A."/>
            <person name="Copeland A."/>
            <person name="Coutinho P.M."/>
            <person name="de Vries R.P."/>
            <person name="Ferreira P."/>
            <person name="Findley K."/>
            <person name="Foster B."/>
            <person name="Gaskell J."/>
            <person name="Glotzer D."/>
            <person name="Gorecki P."/>
            <person name="Heitman J."/>
            <person name="Hesse C."/>
            <person name="Hori C."/>
            <person name="Igarashi K."/>
            <person name="Jurgens J.A."/>
            <person name="Kallen N."/>
            <person name="Kersten P."/>
            <person name="Kohler A."/>
            <person name="Kuees U."/>
            <person name="Kumar T.K.A."/>
            <person name="Kuo A."/>
            <person name="LaButti K."/>
            <person name="Larrondo L.F."/>
            <person name="Lindquist E."/>
            <person name="Ling A."/>
            <person name="Lombard V."/>
            <person name="Lucas S."/>
            <person name="Lundell T."/>
            <person name="Martin R."/>
            <person name="McLaughlin D.J."/>
            <person name="Morgenstern I."/>
            <person name="Morin E."/>
            <person name="Murat C."/>
            <person name="Nagy L.G."/>
            <person name="Nolan M."/>
            <person name="Ohm R.A."/>
            <person name="Patyshakuliyeva A."/>
            <person name="Rokas A."/>
            <person name="Ruiz-Duenas F.J."/>
            <person name="Sabat G."/>
            <person name="Salamov A."/>
            <person name="Samejima M."/>
            <person name="Schmutz J."/>
            <person name="Slot J.C."/>
            <person name="St John F."/>
            <person name="Stenlid J."/>
            <person name="Sun H."/>
            <person name="Sun S."/>
            <person name="Syed K."/>
            <person name="Tsang A."/>
            <person name="Wiebenga A."/>
            <person name="Young D."/>
            <person name="Pisabarro A."/>
            <person name="Eastwood D.C."/>
            <person name="Martin F."/>
            <person name="Cullen D."/>
            <person name="Grigoriev I.V."/>
            <person name="Hibbett D.S."/>
        </authorList>
    </citation>
    <scope>NUCLEOTIDE SEQUENCE [LARGE SCALE GENOMIC DNA]</scope>
    <source>
        <strain evidence="2 3">ATCC 11539</strain>
    </source>
</reference>
<dbReference type="Proteomes" id="UP000030669">
    <property type="component" value="Unassembled WGS sequence"/>
</dbReference>
<proteinExistence type="predicted"/>
<dbReference type="AlphaFoldDB" id="S7PVT4"/>
<feature type="compositionally biased region" description="Polar residues" evidence="1">
    <location>
        <begin position="1"/>
        <end position="15"/>
    </location>
</feature>
<feature type="compositionally biased region" description="Low complexity" evidence="1">
    <location>
        <begin position="34"/>
        <end position="51"/>
    </location>
</feature>
<sequence>MAATAATSQVRQTLNPLRVRGHIRARESMHTAHSPTSSPSLPQQSSSSSPTEFCTSYFFSGPSRPFDVSDSPAAPTLSGDPPRHVSTTNSSPSVQAKSGPAPILFDGPSRPRHIIPIAQQYLDDIKTAGRGPF</sequence>
<evidence type="ECO:0000313" key="2">
    <source>
        <dbReference type="EMBL" id="EPQ51741.1"/>
    </source>
</evidence>
<dbReference type="RefSeq" id="XP_007869648.1">
    <property type="nucleotide sequence ID" value="XM_007871457.1"/>
</dbReference>
<feature type="region of interest" description="Disordered" evidence="1">
    <location>
        <begin position="1"/>
        <end position="110"/>
    </location>
</feature>
<dbReference type="KEGG" id="gtr:GLOTRDRAFT_132559"/>
<gene>
    <name evidence="2" type="ORF">GLOTRDRAFT_132559</name>
</gene>
<name>S7PVT4_GLOTA</name>
<dbReference type="OrthoDB" id="10384513at2759"/>
<accession>S7PVT4</accession>
<organism evidence="2 3">
    <name type="scientific">Gloeophyllum trabeum (strain ATCC 11539 / FP-39264 / Madison 617)</name>
    <name type="common">Brown rot fungus</name>
    <dbReference type="NCBI Taxonomy" id="670483"/>
    <lineage>
        <taxon>Eukaryota</taxon>
        <taxon>Fungi</taxon>
        <taxon>Dikarya</taxon>
        <taxon>Basidiomycota</taxon>
        <taxon>Agaricomycotina</taxon>
        <taxon>Agaricomycetes</taxon>
        <taxon>Gloeophyllales</taxon>
        <taxon>Gloeophyllaceae</taxon>
        <taxon>Gloeophyllum</taxon>
    </lineage>
</organism>
<keyword evidence="3" id="KW-1185">Reference proteome</keyword>
<evidence type="ECO:0000313" key="3">
    <source>
        <dbReference type="Proteomes" id="UP000030669"/>
    </source>
</evidence>
<dbReference type="GeneID" id="19302526"/>
<feature type="compositionally biased region" description="Polar residues" evidence="1">
    <location>
        <begin position="85"/>
        <end position="96"/>
    </location>
</feature>
<protein>
    <submittedName>
        <fullName evidence="2">Uncharacterized protein</fullName>
    </submittedName>
</protein>
<dbReference type="EMBL" id="KB469309">
    <property type="protein sequence ID" value="EPQ51741.1"/>
    <property type="molecule type" value="Genomic_DNA"/>
</dbReference>
<dbReference type="HOGENOM" id="CLU_1906941_0_0_1"/>
<evidence type="ECO:0000256" key="1">
    <source>
        <dbReference type="SAM" id="MobiDB-lite"/>
    </source>
</evidence>